<evidence type="ECO:0000313" key="1">
    <source>
        <dbReference type="EMBL" id="TXG78752.1"/>
    </source>
</evidence>
<organism evidence="1 2">
    <name type="scientific">Candidatus Dojkabacteria bacterium</name>
    <dbReference type="NCBI Taxonomy" id="2099670"/>
    <lineage>
        <taxon>Bacteria</taxon>
        <taxon>Candidatus Dojkabacteria</taxon>
    </lineage>
</organism>
<accession>A0A5C7JCK9</accession>
<dbReference type="AlphaFoldDB" id="A0A5C7JCK9"/>
<comment type="caution">
    <text evidence="1">The sequence shown here is derived from an EMBL/GenBank/DDBJ whole genome shotgun (WGS) entry which is preliminary data.</text>
</comment>
<dbReference type="EMBL" id="SSDS01000007">
    <property type="protein sequence ID" value="TXG78752.1"/>
    <property type="molecule type" value="Genomic_DNA"/>
</dbReference>
<name>A0A5C7JCK9_9BACT</name>
<sequence length="444" mass="48548">MYFNHAFQKLFLGTKGNQAEANPGTPGGSAGLDQGFITTSGVPTVELAQAGPTSNYNLGPGTFGMFDKAWNSVAEADLQAGECCPLTLAAASLKRNDKQGPFHGGYHESNKSKEINPKYVQKFYRVDQCTPQQNIIHIGTTNYTSGLNNDACCIPFYCDETYYLRVDIKGSPSLRFANHNLYRTFQADGGCCSGPLPVEVDSTLIFIQWAKQMIQDPYMSQFIKPIVFDEAGDPWFATAADAVAAGWPAATTFDDYTSPGKTPNACGGIRLIGAYVDTVFGNCSFQLTDHYEKEPIRILASLTDLTGDPCKFEGLCVIEECPALQGMGFGEQVVRDLILSESYLQNFFHDDIRIREITQGDQLLGSVNRGNLYTRYYIAHSVPRYNNPTGVFDNDRYLLNVITNAPSASFESFMGTWLSNCGDGCAALEVHGCTPCVPTPIPLP</sequence>
<dbReference type="Proteomes" id="UP000321026">
    <property type="component" value="Unassembled WGS sequence"/>
</dbReference>
<gene>
    <name evidence="1" type="ORF">E6Q11_00440</name>
</gene>
<reference evidence="1 2" key="1">
    <citation type="submission" date="2018-09" db="EMBL/GenBank/DDBJ databases">
        <title>Metagenome Assembled Genomes from an Advanced Water Purification Facility.</title>
        <authorList>
            <person name="Stamps B.W."/>
            <person name="Spear J.R."/>
        </authorList>
    </citation>
    <scope>NUCLEOTIDE SEQUENCE [LARGE SCALE GENOMIC DNA]</scope>
    <source>
        <strain evidence="1">Bin_63_2</strain>
    </source>
</reference>
<proteinExistence type="predicted"/>
<evidence type="ECO:0000313" key="2">
    <source>
        <dbReference type="Proteomes" id="UP000321026"/>
    </source>
</evidence>
<protein>
    <submittedName>
        <fullName evidence="1">Uncharacterized protein</fullName>
    </submittedName>
</protein>